<organism evidence="3 4">
    <name type="scientific">Cereibacter sphaeroides</name>
    <name type="common">Rhodobacter sphaeroides</name>
    <dbReference type="NCBI Taxonomy" id="1063"/>
    <lineage>
        <taxon>Bacteria</taxon>
        <taxon>Pseudomonadati</taxon>
        <taxon>Pseudomonadota</taxon>
        <taxon>Alphaproteobacteria</taxon>
        <taxon>Rhodobacterales</taxon>
        <taxon>Paracoccaceae</taxon>
        <taxon>Cereibacter</taxon>
    </lineage>
</organism>
<dbReference type="AlphaFoldDB" id="A0AAX1UR38"/>
<keyword evidence="3" id="KW-0315">Glutamine amidotransferase</keyword>
<dbReference type="InterPro" id="IPR029062">
    <property type="entry name" value="Class_I_gatase-like"/>
</dbReference>
<sequence length="189" mass="20003">MTLDGKTIAILIAPRGTEDVEYVRPKEALTQAGATVVTVSLEPGEAQTVNGDLDPGATHRVDRTFADVSADGFDGLVIPGGTVGADKIRASEEAVAFVRGFVSAGKPVAAICHGPWALVEADVLKGREVTSYPSLATDIRNARGRWVDREVVVDSGLVTSRKPDDLDAFCAKMIEEFAEGVHDGQRRSA</sequence>
<dbReference type="NCBIfam" id="TIGR01382">
    <property type="entry name" value="PfpI"/>
    <property type="match status" value="1"/>
</dbReference>
<evidence type="ECO:0000259" key="2">
    <source>
        <dbReference type="Pfam" id="PF01965"/>
    </source>
</evidence>
<feature type="domain" description="DJ-1/PfpI" evidence="2">
    <location>
        <begin position="6"/>
        <end position="176"/>
    </location>
</feature>
<proteinExistence type="inferred from homology"/>
<dbReference type="InterPro" id="IPR002818">
    <property type="entry name" value="DJ-1/PfpI"/>
</dbReference>
<dbReference type="InterPro" id="IPR006286">
    <property type="entry name" value="C56_PfpI-like"/>
</dbReference>
<dbReference type="PROSITE" id="PS51276">
    <property type="entry name" value="PEPTIDASE_C56_PFPI"/>
    <property type="match status" value="1"/>
</dbReference>
<dbReference type="RefSeq" id="WP_118999254.1">
    <property type="nucleotide sequence ID" value="NZ_QWGP01000002.1"/>
</dbReference>
<dbReference type="Gene3D" id="3.40.50.880">
    <property type="match status" value="1"/>
</dbReference>
<evidence type="ECO:0000313" key="4">
    <source>
        <dbReference type="Proteomes" id="UP000266305"/>
    </source>
</evidence>
<comment type="caution">
    <text evidence="3">The sequence shown here is derived from an EMBL/GenBank/DDBJ whole genome shotgun (WGS) entry which is preliminary data.</text>
</comment>
<dbReference type="EMBL" id="QWGP01000002">
    <property type="protein sequence ID" value="RHZ98152.1"/>
    <property type="molecule type" value="Genomic_DNA"/>
</dbReference>
<dbReference type="Pfam" id="PF01965">
    <property type="entry name" value="DJ-1_PfpI"/>
    <property type="match status" value="1"/>
</dbReference>
<dbReference type="Proteomes" id="UP000266305">
    <property type="component" value="Unassembled WGS sequence"/>
</dbReference>
<protein>
    <submittedName>
        <fullName evidence="3">Type 1 glutamine amidotransferase</fullName>
    </submittedName>
</protein>
<gene>
    <name evidence="3" type="ORF">D1114_02750</name>
</gene>
<evidence type="ECO:0000313" key="3">
    <source>
        <dbReference type="EMBL" id="RHZ98152.1"/>
    </source>
</evidence>
<evidence type="ECO:0000256" key="1">
    <source>
        <dbReference type="ARBA" id="ARBA00008542"/>
    </source>
</evidence>
<name>A0AAX1UR38_CERSP</name>
<dbReference type="PANTHER" id="PTHR42733">
    <property type="entry name" value="DJ-1 PROTEIN"/>
    <property type="match status" value="1"/>
</dbReference>
<dbReference type="PANTHER" id="PTHR42733:SF12">
    <property type="entry name" value="PROTEINASE"/>
    <property type="match status" value="1"/>
</dbReference>
<accession>A0AAX1UR38</accession>
<reference evidence="3 4" key="1">
    <citation type="submission" date="2018-08" db="EMBL/GenBank/DDBJ databases">
        <title>Draft genome sequence of Rhodobacter sphaeroides FY.</title>
        <authorList>
            <person name="Rayyan A."/>
            <person name="Meyer T.E."/>
            <person name="Kyndt J.A."/>
        </authorList>
    </citation>
    <scope>NUCLEOTIDE SEQUENCE [LARGE SCALE GENOMIC DNA]</scope>
    <source>
        <strain evidence="3 4">FY</strain>
    </source>
</reference>
<dbReference type="SUPFAM" id="SSF52317">
    <property type="entry name" value="Class I glutamine amidotransferase-like"/>
    <property type="match status" value="1"/>
</dbReference>
<comment type="similarity">
    <text evidence="1">Belongs to the peptidase C56 family.</text>
</comment>
<dbReference type="CDD" id="cd03134">
    <property type="entry name" value="GATase1_PfpI_like"/>
    <property type="match status" value="1"/>
</dbReference>